<comment type="cofactor">
    <cofactor evidence="3">
        <name>Mn(2+)</name>
        <dbReference type="ChEBI" id="CHEBI:29035"/>
    </cofactor>
    <text evidence="3">Binds 2 manganese ions per subunit.</text>
</comment>
<comment type="similarity">
    <text evidence="4">Belongs to the arginase family.</text>
</comment>
<reference evidence="5" key="1">
    <citation type="journal article" date="2014" name="Int. J. Syst. Evol. Microbiol.">
        <title>Complete genome sequence of Corynebacterium casei LMG S-19264T (=DSM 44701T), isolated from a smear-ripened cheese.</title>
        <authorList>
            <consortium name="US DOE Joint Genome Institute (JGI-PGF)"/>
            <person name="Walter F."/>
            <person name="Albersmeier A."/>
            <person name="Kalinowski J."/>
            <person name="Ruckert C."/>
        </authorList>
    </citation>
    <scope>NUCLEOTIDE SEQUENCE</scope>
    <source>
        <strain evidence="5">KCTC 42651</strain>
    </source>
</reference>
<sequence>MTTGPETGFGADDPTMAYWHWHGVATLLRCPHRPDMADTDIGLIGFPYSGGNAVERMQYLAPRAIRNRSMSYRRILRSMRTDPFAGARISDLGDVPMSGILNPDITAADAEAFYRRVDERGIVPVTVGGDHSVTTPVLRGIAGPGSRHGGPIGMIHFDSHCDSSPPLSGTANHAGAAFRIGVEEGLIDPARTVQIGFHGPVAALDQDDWSHEHFRVITLEEVLASGIERVAEEVRGIVGTGPTYVSLDLDVLDIAYAPAVADPEVNGLTSRELFGLLDRLRGIDLCGADVVCYCPPLDGPAQITALTACEILLYFVTLAGEAVQARR</sequence>
<dbReference type="PANTHER" id="PTHR11358:SF26">
    <property type="entry name" value="GUANIDINO ACID HYDROLASE, MITOCHONDRIAL"/>
    <property type="match status" value="1"/>
</dbReference>
<evidence type="ECO:0000256" key="4">
    <source>
        <dbReference type="PROSITE-ProRule" id="PRU00742"/>
    </source>
</evidence>
<dbReference type="Gene3D" id="3.40.800.10">
    <property type="entry name" value="Ureohydrolase domain"/>
    <property type="match status" value="1"/>
</dbReference>
<evidence type="ECO:0000313" key="6">
    <source>
        <dbReference type="Proteomes" id="UP000630353"/>
    </source>
</evidence>
<dbReference type="RefSeq" id="WP_189987134.1">
    <property type="nucleotide sequence ID" value="NZ_BMZS01000001.1"/>
</dbReference>
<feature type="binding site" evidence="3">
    <location>
        <position position="250"/>
    </location>
    <ligand>
        <name>Mn(2+)</name>
        <dbReference type="ChEBI" id="CHEBI:29035"/>
        <label>1</label>
    </ligand>
</feature>
<comment type="caution">
    <text evidence="5">The sequence shown here is derived from an EMBL/GenBank/DDBJ whole genome shotgun (WGS) entry which is preliminary data.</text>
</comment>
<dbReference type="InterPro" id="IPR023696">
    <property type="entry name" value="Ureohydrolase_dom_sf"/>
</dbReference>
<proteinExistence type="inferred from homology"/>
<protein>
    <submittedName>
        <fullName evidence="5">Guanidinopropionase</fullName>
    </submittedName>
</protein>
<feature type="binding site" evidence="3">
    <location>
        <position position="160"/>
    </location>
    <ligand>
        <name>Mn(2+)</name>
        <dbReference type="ChEBI" id="CHEBI:29035"/>
        <label>1</label>
    </ligand>
</feature>
<dbReference type="Pfam" id="PF00491">
    <property type="entry name" value="Arginase"/>
    <property type="match status" value="1"/>
</dbReference>
<keyword evidence="3" id="KW-0464">Manganese</keyword>
<evidence type="ECO:0000256" key="3">
    <source>
        <dbReference type="PIRSR" id="PIRSR036979-1"/>
    </source>
</evidence>
<dbReference type="InterPro" id="IPR006035">
    <property type="entry name" value="Ureohydrolase"/>
</dbReference>
<keyword evidence="1 3" id="KW-0479">Metal-binding</keyword>
<evidence type="ECO:0000256" key="1">
    <source>
        <dbReference type="ARBA" id="ARBA00022723"/>
    </source>
</evidence>
<feature type="binding site" evidence="3">
    <location>
        <position position="162"/>
    </location>
    <ligand>
        <name>Mn(2+)</name>
        <dbReference type="ChEBI" id="CHEBI:29035"/>
        <label>1</label>
    </ligand>
</feature>
<dbReference type="PRINTS" id="PR00116">
    <property type="entry name" value="ARGINASE"/>
</dbReference>
<feature type="binding site" evidence="3">
    <location>
        <position position="248"/>
    </location>
    <ligand>
        <name>Mn(2+)</name>
        <dbReference type="ChEBI" id="CHEBI:29035"/>
        <label>1</label>
    </ligand>
</feature>
<dbReference type="GO" id="GO:0046872">
    <property type="term" value="F:metal ion binding"/>
    <property type="evidence" value="ECO:0007669"/>
    <property type="project" value="UniProtKB-KW"/>
</dbReference>
<feature type="binding site" evidence="3">
    <location>
        <position position="158"/>
    </location>
    <ligand>
        <name>Mn(2+)</name>
        <dbReference type="ChEBI" id="CHEBI:29035"/>
        <label>1</label>
    </ligand>
</feature>
<dbReference type="Proteomes" id="UP000630353">
    <property type="component" value="Unassembled WGS sequence"/>
</dbReference>
<name>A0A918XNW2_9PROT</name>
<dbReference type="PIRSF" id="PIRSF036979">
    <property type="entry name" value="Arginase"/>
    <property type="match status" value="1"/>
</dbReference>
<dbReference type="GO" id="GO:0008783">
    <property type="term" value="F:agmatinase activity"/>
    <property type="evidence" value="ECO:0007669"/>
    <property type="project" value="TreeGrafter"/>
</dbReference>
<evidence type="ECO:0000256" key="2">
    <source>
        <dbReference type="ARBA" id="ARBA00022801"/>
    </source>
</evidence>
<keyword evidence="6" id="KW-1185">Reference proteome</keyword>
<dbReference type="PROSITE" id="PS51409">
    <property type="entry name" value="ARGINASE_2"/>
    <property type="match status" value="1"/>
</dbReference>
<dbReference type="PANTHER" id="PTHR11358">
    <property type="entry name" value="ARGINASE/AGMATINASE"/>
    <property type="match status" value="1"/>
</dbReference>
<feature type="binding site" evidence="3">
    <location>
        <position position="131"/>
    </location>
    <ligand>
        <name>Mn(2+)</name>
        <dbReference type="ChEBI" id="CHEBI:29035"/>
        <label>1</label>
    </ligand>
</feature>
<dbReference type="EMBL" id="BMZS01000001">
    <property type="protein sequence ID" value="GHD40065.1"/>
    <property type="molecule type" value="Genomic_DNA"/>
</dbReference>
<dbReference type="GO" id="GO:0033389">
    <property type="term" value="P:putrescine biosynthetic process from arginine, via agmatine"/>
    <property type="evidence" value="ECO:0007669"/>
    <property type="project" value="TreeGrafter"/>
</dbReference>
<evidence type="ECO:0000313" key="5">
    <source>
        <dbReference type="EMBL" id="GHD40065.1"/>
    </source>
</evidence>
<reference evidence="5" key="2">
    <citation type="submission" date="2020-09" db="EMBL/GenBank/DDBJ databases">
        <authorList>
            <person name="Sun Q."/>
            <person name="Kim S."/>
        </authorList>
    </citation>
    <scope>NUCLEOTIDE SEQUENCE</scope>
    <source>
        <strain evidence="5">KCTC 42651</strain>
    </source>
</reference>
<keyword evidence="2" id="KW-0378">Hydrolase</keyword>
<dbReference type="SUPFAM" id="SSF52768">
    <property type="entry name" value="Arginase/deacetylase"/>
    <property type="match status" value="1"/>
</dbReference>
<organism evidence="5 6">
    <name type="scientific">Thalassobaculum fulvum</name>
    <dbReference type="NCBI Taxonomy" id="1633335"/>
    <lineage>
        <taxon>Bacteria</taxon>
        <taxon>Pseudomonadati</taxon>
        <taxon>Pseudomonadota</taxon>
        <taxon>Alphaproteobacteria</taxon>
        <taxon>Rhodospirillales</taxon>
        <taxon>Thalassobaculaceae</taxon>
        <taxon>Thalassobaculum</taxon>
    </lineage>
</organism>
<dbReference type="AlphaFoldDB" id="A0A918XNW2"/>
<accession>A0A918XNW2</accession>
<gene>
    <name evidence="5" type="primary">gpuA</name>
    <name evidence="5" type="ORF">GCM10017083_02940</name>
</gene>